<name>A0A9D1JPR4_9FIRM</name>
<reference evidence="2" key="2">
    <citation type="journal article" date="2021" name="PeerJ">
        <title>Extensive microbial diversity within the chicken gut microbiome revealed by metagenomics and culture.</title>
        <authorList>
            <person name="Gilroy R."/>
            <person name="Ravi A."/>
            <person name="Getino M."/>
            <person name="Pursley I."/>
            <person name="Horton D.L."/>
            <person name="Alikhan N.F."/>
            <person name="Baker D."/>
            <person name="Gharbi K."/>
            <person name="Hall N."/>
            <person name="Watson M."/>
            <person name="Adriaenssens E.M."/>
            <person name="Foster-Nyarko E."/>
            <person name="Jarju S."/>
            <person name="Secka A."/>
            <person name="Antonio M."/>
            <person name="Oren A."/>
            <person name="Chaudhuri R.R."/>
            <person name="La Ragione R."/>
            <person name="Hildebrand F."/>
            <person name="Pallen M.J."/>
        </authorList>
    </citation>
    <scope>NUCLEOTIDE SEQUENCE</scope>
    <source>
        <strain evidence="2">CHK178-757</strain>
    </source>
</reference>
<evidence type="ECO:0000256" key="1">
    <source>
        <dbReference type="SAM" id="Phobius"/>
    </source>
</evidence>
<dbReference type="InterPro" id="IPR005642">
    <property type="entry name" value="LysO"/>
</dbReference>
<evidence type="ECO:0000313" key="3">
    <source>
        <dbReference type="Proteomes" id="UP000823927"/>
    </source>
</evidence>
<dbReference type="GO" id="GO:0015661">
    <property type="term" value="F:L-lysine efflux transmembrane transporter activity"/>
    <property type="evidence" value="ECO:0007669"/>
    <property type="project" value="InterPro"/>
</dbReference>
<dbReference type="Proteomes" id="UP000823927">
    <property type="component" value="Unassembled WGS sequence"/>
</dbReference>
<protein>
    <submittedName>
        <fullName evidence="2">Lysine exporter LysO family protein</fullName>
    </submittedName>
</protein>
<proteinExistence type="predicted"/>
<feature type="transmembrane region" description="Helical" evidence="1">
    <location>
        <begin position="173"/>
        <end position="192"/>
    </location>
</feature>
<keyword evidence="1" id="KW-0472">Membrane</keyword>
<reference evidence="2" key="1">
    <citation type="submission" date="2020-10" db="EMBL/GenBank/DDBJ databases">
        <authorList>
            <person name="Gilroy R."/>
        </authorList>
    </citation>
    <scope>NUCLEOTIDE SEQUENCE</scope>
    <source>
        <strain evidence="2">CHK178-757</strain>
    </source>
</reference>
<sequence>MVFIAIFALIAGVVCGRFVFTEEICTWLASYSDYVLYLLMFLVGISVGLNRAVFKKIREYHIKILLIPAGIVIGTILGGLVCSLLLSEKTEDSLAVVSGLGWYSLSGVLVTGMINARLGSIAFLSNLIREIMSFMIIPWVARHFNHWAAIAPAAATSEDTTLPVIMKSTSEEVTVMAVFNGVICSVLVPILTNGMYELVKTLGL</sequence>
<dbReference type="EMBL" id="DVIT01000011">
    <property type="protein sequence ID" value="HIS46392.1"/>
    <property type="molecule type" value="Genomic_DNA"/>
</dbReference>
<feature type="transmembrane region" description="Helical" evidence="1">
    <location>
        <begin position="34"/>
        <end position="53"/>
    </location>
</feature>
<feature type="transmembrane region" description="Helical" evidence="1">
    <location>
        <begin position="65"/>
        <end position="87"/>
    </location>
</feature>
<keyword evidence="1" id="KW-0812">Transmembrane</keyword>
<organism evidence="2 3">
    <name type="scientific">Candidatus Scybalocola faecigallinarum</name>
    <dbReference type="NCBI Taxonomy" id="2840941"/>
    <lineage>
        <taxon>Bacteria</taxon>
        <taxon>Bacillati</taxon>
        <taxon>Bacillota</taxon>
        <taxon>Clostridia</taxon>
        <taxon>Lachnospirales</taxon>
        <taxon>Lachnospiraceae</taxon>
        <taxon>Lachnospiraceae incertae sedis</taxon>
        <taxon>Candidatus Scybalocola (ex Gilroy et al. 2021)</taxon>
    </lineage>
</organism>
<dbReference type="PANTHER" id="PTHR35804">
    <property type="entry name" value="LYSINE EXPORTER LYSO"/>
    <property type="match status" value="1"/>
</dbReference>
<accession>A0A9D1JPR4</accession>
<dbReference type="PANTHER" id="PTHR35804:SF1">
    <property type="entry name" value="LYSINE EXPORTER LYSO"/>
    <property type="match status" value="1"/>
</dbReference>
<evidence type="ECO:0000313" key="2">
    <source>
        <dbReference type="EMBL" id="HIS46392.1"/>
    </source>
</evidence>
<feature type="transmembrane region" description="Helical" evidence="1">
    <location>
        <begin position="93"/>
        <end position="114"/>
    </location>
</feature>
<dbReference type="AlphaFoldDB" id="A0A9D1JPR4"/>
<gene>
    <name evidence="2" type="ORF">IAB46_02350</name>
</gene>
<keyword evidence="1" id="KW-1133">Transmembrane helix</keyword>
<comment type="caution">
    <text evidence="2">The sequence shown here is derived from an EMBL/GenBank/DDBJ whole genome shotgun (WGS) entry which is preliminary data.</text>
</comment>
<dbReference type="Pfam" id="PF03956">
    <property type="entry name" value="Lys_export"/>
    <property type="match status" value="1"/>
</dbReference>
<dbReference type="GO" id="GO:0005886">
    <property type="term" value="C:plasma membrane"/>
    <property type="evidence" value="ECO:0007669"/>
    <property type="project" value="TreeGrafter"/>
</dbReference>